<protein>
    <submittedName>
        <fullName evidence="3">Phosphotransferase enzyme protein</fullName>
    </submittedName>
</protein>
<dbReference type="OrthoDB" id="48950at2"/>
<dbReference type="EMBL" id="AFNU02000007">
    <property type="protein sequence ID" value="ERJ11845.1"/>
    <property type="molecule type" value="Genomic_DNA"/>
</dbReference>
<dbReference type="eggNOG" id="COG2334">
    <property type="taxonomic scope" value="Bacteria"/>
</dbReference>
<accession>U2FG20</accession>
<dbReference type="InterPro" id="IPR002575">
    <property type="entry name" value="Aminoglycoside_PTrfase"/>
</dbReference>
<proteinExistence type="inferred from homology"/>
<dbReference type="AlphaFoldDB" id="U2FG20"/>
<evidence type="ECO:0000313" key="4">
    <source>
        <dbReference type="Proteomes" id="UP000005707"/>
    </source>
</evidence>
<evidence type="ECO:0000313" key="3">
    <source>
        <dbReference type="EMBL" id="ERJ11845.1"/>
    </source>
</evidence>
<dbReference type="GO" id="GO:0019202">
    <property type="term" value="F:amino acid kinase activity"/>
    <property type="evidence" value="ECO:0007669"/>
    <property type="project" value="TreeGrafter"/>
</dbReference>
<dbReference type="PANTHER" id="PTHR21064:SF6">
    <property type="entry name" value="AMINOGLYCOSIDE PHOSPHOTRANSFERASE DOMAIN-CONTAINING PROTEIN"/>
    <property type="match status" value="1"/>
</dbReference>
<dbReference type="InterPro" id="IPR011009">
    <property type="entry name" value="Kinase-like_dom_sf"/>
</dbReference>
<keyword evidence="4" id="KW-1185">Reference proteome</keyword>
<comment type="caution">
    <text evidence="3">The sequence shown here is derived from an EMBL/GenBank/DDBJ whole genome shotgun (WGS) entry which is preliminary data.</text>
</comment>
<organism evidence="3 4">
    <name type="scientific">Haloplasma contractile SSD-17B</name>
    <dbReference type="NCBI Taxonomy" id="1033810"/>
    <lineage>
        <taxon>Bacteria</taxon>
        <taxon>Bacillati</taxon>
        <taxon>Mycoplasmatota</taxon>
        <taxon>Mollicutes</taxon>
        <taxon>Haloplasmatales</taxon>
        <taxon>Haloplasmataceae</taxon>
        <taxon>Haloplasma</taxon>
    </lineage>
</organism>
<feature type="domain" description="Aminoglycoside phosphotransferase" evidence="2">
    <location>
        <begin position="32"/>
        <end position="223"/>
    </location>
</feature>
<reference evidence="3 4" key="1">
    <citation type="journal article" date="2011" name="J. Bacteriol.">
        <title>Genome sequence of Haloplasma contractile, an unusual contractile bacterium from a deep-sea anoxic brine lake.</title>
        <authorList>
            <person name="Antunes A."/>
            <person name="Alam I."/>
            <person name="El Dorry H."/>
            <person name="Siam R."/>
            <person name="Robertson A."/>
            <person name="Bajic V.B."/>
            <person name="Stingl U."/>
        </authorList>
    </citation>
    <scope>NUCLEOTIDE SEQUENCE [LARGE SCALE GENOMIC DNA]</scope>
    <source>
        <strain evidence="3 4">SSD-17B</strain>
    </source>
</reference>
<dbReference type="SUPFAM" id="SSF56112">
    <property type="entry name" value="Protein kinase-like (PK-like)"/>
    <property type="match status" value="1"/>
</dbReference>
<dbReference type="InParanoid" id="U2FG20"/>
<evidence type="ECO:0000259" key="2">
    <source>
        <dbReference type="Pfam" id="PF01636"/>
    </source>
</evidence>
<sequence>MQHLIHHINTLDYNFKVVNIEDVDSFTGKMKRITDEFGITYYLKEKNSEQQIKQEFTLMNYLLQQEVNVPCQVQMTDGSYYFIFNNKPYCIYKELPGSSNGEHYGGNRLERARQYGAAIYKLHEALKVFPTTDDYDFLDLTAAILDINTLNKDQFDVPFITKVQDEIMTHIQQYEKEIPNHLIHRDLHPGNMLYDGEKITAYIDFDLAMIGPRLFDPCYLVTSMLISGFSDEKKRENWFELFKTVMSQYEFTDVERKIIIYILYAIELIFMKFSLEGNRIDMACYNQFVMKWLTEHKNQIEACL</sequence>
<dbReference type="PANTHER" id="PTHR21064">
    <property type="entry name" value="AMINOGLYCOSIDE PHOSPHOTRANSFERASE DOMAIN-CONTAINING PROTEIN-RELATED"/>
    <property type="match status" value="1"/>
</dbReference>
<dbReference type="Gene3D" id="3.30.200.20">
    <property type="entry name" value="Phosphorylase Kinase, domain 1"/>
    <property type="match status" value="1"/>
</dbReference>
<evidence type="ECO:0000256" key="1">
    <source>
        <dbReference type="ARBA" id="ARBA00038240"/>
    </source>
</evidence>
<name>U2FG20_9MOLU</name>
<dbReference type="Pfam" id="PF01636">
    <property type="entry name" value="APH"/>
    <property type="match status" value="1"/>
</dbReference>
<dbReference type="RefSeq" id="WP_008824533.1">
    <property type="nucleotide sequence ID" value="NZ_AFNU02000007.1"/>
</dbReference>
<comment type="similarity">
    <text evidence="1">Belongs to the pseudomonas-type ThrB family.</text>
</comment>
<dbReference type="STRING" id="1033810.HLPCO_002084"/>
<reference evidence="3 4" key="2">
    <citation type="journal article" date="2013" name="PLoS ONE">
        <title>INDIGO - INtegrated Data Warehouse of MIcrobial GenOmes with Examples from the Red Sea Extremophiles.</title>
        <authorList>
            <person name="Alam I."/>
            <person name="Antunes A."/>
            <person name="Kamau A.A."/>
            <person name="Ba Alawi W."/>
            <person name="Kalkatawi M."/>
            <person name="Stingl U."/>
            <person name="Bajic V.B."/>
        </authorList>
    </citation>
    <scope>NUCLEOTIDE SEQUENCE [LARGE SCALE GENOMIC DNA]</scope>
    <source>
        <strain evidence="3 4">SSD-17B</strain>
    </source>
</reference>
<dbReference type="InterPro" id="IPR050249">
    <property type="entry name" value="Pseudomonas-type_ThrB"/>
</dbReference>
<dbReference type="Gene3D" id="3.90.1200.10">
    <property type="match status" value="1"/>
</dbReference>
<dbReference type="Proteomes" id="UP000005707">
    <property type="component" value="Unassembled WGS sequence"/>
</dbReference>
<gene>
    <name evidence="3" type="ORF">HLPCO_002084</name>
</gene>